<reference evidence="1 2" key="1">
    <citation type="journal article" date="2023" name="BMC Biotechnol.">
        <title>Vitis rotundifolia cv Carlos genome sequencing.</title>
        <authorList>
            <person name="Huff M."/>
            <person name="Hulse-Kemp A."/>
            <person name="Scheffler B."/>
            <person name="Youngblood R."/>
            <person name="Simpson S."/>
            <person name="Babiker E."/>
            <person name="Staton M."/>
        </authorList>
    </citation>
    <scope>NUCLEOTIDE SEQUENCE [LARGE SCALE GENOMIC DNA]</scope>
    <source>
        <tissue evidence="1">Leaf</tissue>
    </source>
</reference>
<keyword evidence="2" id="KW-1185">Reference proteome</keyword>
<organism evidence="1 2">
    <name type="scientific">Vitis rotundifolia</name>
    <name type="common">Muscadine grape</name>
    <dbReference type="NCBI Taxonomy" id="103349"/>
    <lineage>
        <taxon>Eukaryota</taxon>
        <taxon>Viridiplantae</taxon>
        <taxon>Streptophyta</taxon>
        <taxon>Embryophyta</taxon>
        <taxon>Tracheophyta</taxon>
        <taxon>Spermatophyta</taxon>
        <taxon>Magnoliopsida</taxon>
        <taxon>eudicotyledons</taxon>
        <taxon>Gunneridae</taxon>
        <taxon>Pentapetalae</taxon>
        <taxon>rosids</taxon>
        <taxon>Vitales</taxon>
        <taxon>Vitaceae</taxon>
        <taxon>Viteae</taxon>
        <taxon>Vitis</taxon>
    </lineage>
</organism>
<dbReference type="AlphaFoldDB" id="A0AA38ZQX1"/>
<proteinExistence type="predicted"/>
<dbReference type="Proteomes" id="UP001168098">
    <property type="component" value="Unassembled WGS sequence"/>
</dbReference>
<gene>
    <name evidence="1" type="ORF">PVL29_009546</name>
</gene>
<protein>
    <submittedName>
        <fullName evidence="1">Uncharacterized protein</fullName>
    </submittedName>
</protein>
<comment type="caution">
    <text evidence="1">The sequence shown here is derived from an EMBL/GenBank/DDBJ whole genome shotgun (WGS) entry which is preliminary data.</text>
</comment>
<name>A0AA38ZQX1_VITRO</name>
<accession>A0AA38ZQX1</accession>
<sequence length="104" mass="11681">MDIGCLSAFSFKFHVLLSWIFVSKLNLGTPGAMDALTISSWLIVIRQLMYIFGGRCPNTWRGSSISAFTDVLPVVKLSISYGRMLRSDLLWSQYTSCCCWGVLM</sequence>
<dbReference type="PANTHER" id="PTHR11206">
    <property type="entry name" value="MULTIDRUG RESISTANCE PROTEIN"/>
    <property type="match status" value="1"/>
</dbReference>
<dbReference type="EMBL" id="JARBHA010000008">
    <property type="protein sequence ID" value="KAJ9693633.1"/>
    <property type="molecule type" value="Genomic_DNA"/>
</dbReference>
<evidence type="ECO:0000313" key="2">
    <source>
        <dbReference type="Proteomes" id="UP001168098"/>
    </source>
</evidence>
<evidence type="ECO:0000313" key="1">
    <source>
        <dbReference type="EMBL" id="KAJ9693633.1"/>
    </source>
</evidence>